<evidence type="ECO:0000313" key="1">
    <source>
        <dbReference type="EMBL" id="SVA57493.1"/>
    </source>
</evidence>
<dbReference type="EMBL" id="UINC01013278">
    <property type="protein sequence ID" value="SVA57493.1"/>
    <property type="molecule type" value="Genomic_DNA"/>
</dbReference>
<organism evidence="1">
    <name type="scientific">marine metagenome</name>
    <dbReference type="NCBI Taxonomy" id="408172"/>
    <lineage>
        <taxon>unclassified sequences</taxon>
        <taxon>metagenomes</taxon>
        <taxon>ecological metagenomes</taxon>
    </lineage>
</organism>
<proteinExistence type="predicted"/>
<gene>
    <name evidence="1" type="ORF">METZ01_LOCUS110347</name>
</gene>
<reference evidence="1" key="1">
    <citation type="submission" date="2018-05" db="EMBL/GenBank/DDBJ databases">
        <authorList>
            <person name="Lanie J.A."/>
            <person name="Ng W.-L."/>
            <person name="Kazmierczak K.M."/>
            <person name="Andrzejewski T.M."/>
            <person name="Davidsen T.M."/>
            <person name="Wayne K.J."/>
            <person name="Tettelin H."/>
            <person name="Glass J.I."/>
            <person name="Rusch D."/>
            <person name="Podicherti R."/>
            <person name="Tsui H.-C.T."/>
            <person name="Winkler M.E."/>
        </authorList>
    </citation>
    <scope>NUCLEOTIDE SEQUENCE</scope>
</reference>
<name>A0A381WZU8_9ZZZZ</name>
<dbReference type="AlphaFoldDB" id="A0A381WZU8"/>
<sequence length="111" mass="12840">MNRTPITVEEFRDAQDMLKGAIDLHEKKDFNGAVESFKKAITIKPFHEGHLNELEKKLKGETYKLSQVSLAYMGCASVHVSQLLKELTDEQREEVPIDENLMKIFSEWEDE</sequence>
<accession>A0A381WZU8</accession>
<protein>
    <recommendedName>
        <fullName evidence="2">Tetratricopeptide repeat protein</fullName>
    </recommendedName>
</protein>
<evidence type="ECO:0008006" key="2">
    <source>
        <dbReference type="Google" id="ProtNLM"/>
    </source>
</evidence>